<proteinExistence type="predicted"/>
<name>A0A6M3ILB8_9ZZZZ</name>
<dbReference type="EMBL" id="MT141317">
    <property type="protein sequence ID" value="QJA58306.1"/>
    <property type="molecule type" value="Genomic_DNA"/>
</dbReference>
<evidence type="ECO:0000313" key="1">
    <source>
        <dbReference type="EMBL" id="QJA58306.1"/>
    </source>
</evidence>
<dbReference type="AlphaFoldDB" id="A0A6M3ILB8"/>
<gene>
    <name evidence="1" type="ORF">MM415B01472_0014</name>
</gene>
<organism evidence="1">
    <name type="scientific">viral metagenome</name>
    <dbReference type="NCBI Taxonomy" id="1070528"/>
    <lineage>
        <taxon>unclassified sequences</taxon>
        <taxon>metagenomes</taxon>
        <taxon>organismal metagenomes</taxon>
    </lineage>
</organism>
<accession>A0A6M3ILB8</accession>
<protein>
    <submittedName>
        <fullName evidence="1">Uncharacterized protein</fullName>
    </submittedName>
</protein>
<sequence length="118" mass="13495">MITPASTEWGDISRTIDIINGCSSINQLHSAYNYVKLVIKKHQNIHKDVLRDKNKEKVDMNIDGFLNSQIIIKYDRIINKSEKCDSGFISLTDGTILGNDDNVTEEERCKIIKSLRRV</sequence>
<reference evidence="1" key="1">
    <citation type="submission" date="2020-03" db="EMBL/GenBank/DDBJ databases">
        <title>The deep terrestrial virosphere.</title>
        <authorList>
            <person name="Holmfeldt K."/>
            <person name="Nilsson E."/>
            <person name="Simone D."/>
            <person name="Lopez-Fernandez M."/>
            <person name="Wu X."/>
            <person name="de Brujin I."/>
            <person name="Lundin D."/>
            <person name="Andersson A."/>
            <person name="Bertilsson S."/>
            <person name="Dopson M."/>
        </authorList>
    </citation>
    <scope>NUCLEOTIDE SEQUENCE</scope>
    <source>
        <strain evidence="1">MM415B01472</strain>
    </source>
</reference>